<dbReference type="AlphaFoldDB" id="A0A9P9IQ68"/>
<evidence type="ECO:0000313" key="8">
    <source>
        <dbReference type="Proteomes" id="UP000738349"/>
    </source>
</evidence>
<evidence type="ECO:0000256" key="4">
    <source>
        <dbReference type="ARBA" id="ARBA00022989"/>
    </source>
</evidence>
<dbReference type="OrthoDB" id="73465at2759"/>
<dbReference type="Proteomes" id="UP000738349">
    <property type="component" value="Unassembled WGS sequence"/>
</dbReference>
<evidence type="ECO:0000256" key="2">
    <source>
        <dbReference type="ARBA" id="ARBA00007049"/>
    </source>
</evidence>
<dbReference type="GO" id="GO:0005384">
    <property type="term" value="F:manganese ion transmembrane transporter activity"/>
    <property type="evidence" value="ECO:0007669"/>
    <property type="project" value="InterPro"/>
</dbReference>
<keyword evidence="4 6" id="KW-1133">Transmembrane helix</keyword>
<dbReference type="CDD" id="cd02435">
    <property type="entry name" value="CCC1"/>
    <property type="match status" value="1"/>
</dbReference>
<feature type="transmembrane region" description="Helical" evidence="6">
    <location>
        <begin position="191"/>
        <end position="209"/>
    </location>
</feature>
<feature type="transmembrane region" description="Helical" evidence="6">
    <location>
        <begin position="34"/>
        <end position="55"/>
    </location>
</feature>
<keyword evidence="5 6" id="KW-0472">Membrane</keyword>
<evidence type="ECO:0000256" key="6">
    <source>
        <dbReference type="SAM" id="Phobius"/>
    </source>
</evidence>
<dbReference type="GO" id="GO:0030026">
    <property type="term" value="P:intracellular manganese ion homeostasis"/>
    <property type="evidence" value="ECO:0007669"/>
    <property type="project" value="InterPro"/>
</dbReference>
<feature type="transmembrane region" description="Helical" evidence="6">
    <location>
        <begin position="161"/>
        <end position="185"/>
    </location>
</feature>
<sequence>MSEPVQPETQRLLDAAALQGLERHTIRSGFIRDAIIGLADGLTVPFAVTASLSSIGSTKLVILGGLAELFAGSISMGLGAFLATVTDARHFQVEEAREQRQVTGNPHLEGEILIDIFTQYGISREEILPILQSFRQNPESWVKFMMDFEVKLERPSRSRPWISAFIMGMAYFVGGLIPLFPYFVIGGISTALVASVGATAVMLSIFGYIKSVATGVGQYSAFYGSLETLLIGAVAAGASYSIVRAVNDWFGIGK</sequence>
<name>A0A9P9IQ68_9HYPO</name>
<keyword evidence="8" id="KW-1185">Reference proteome</keyword>
<reference evidence="7" key="1">
    <citation type="journal article" date="2021" name="Nat. Commun.">
        <title>Genetic determinants of endophytism in the Arabidopsis root mycobiome.</title>
        <authorList>
            <person name="Mesny F."/>
            <person name="Miyauchi S."/>
            <person name="Thiergart T."/>
            <person name="Pickel B."/>
            <person name="Atanasova L."/>
            <person name="Karlsson M."/>
            <person name="Huettel B."/>
            <person name="Barry K.W."/>
            <person name="Haridas S."/>
            <person name="Chen C."/>
            <person name="Bauer D."/>
            <person name="Andreopoulos W."/>
            <person name="Pangilinan J."/>
            <person name="LaButti K."/>
            <person name="Riley R."/>
            <person name="Lipzen A."/>
            <person name="Clum A."/>
            <person name="Drula E."/>
            <person name="Henrissat B."/>
            <person name="Kohler A."/>
            <person name="Grigoriev I.V."/>
            <person name="Martin F.M."/>
            <person name="Hacquard S."/>
        </authorList>
    </citation>
    <scope>NUCLEOTIDE SEQUENCE</scope>
    <source>
        <strain evidence="7">MPI-CAGE-AT-0147</strain>
    </source>
</reference>
<dbReference type="EMBL" id="JAGMUV010000017">
    <property type="protein sequence ID" value="KAH7131028.1"/>
    <property type="molecule type" value="Genomic_DNA"/>
</dbReference>
<dbReference type="InterPro" id="IPR008217">
    <property type="entry name" value="Ccc1_fam"/>
</dbReference>
<comment type="similarity">
    <text evidence="2">Belongs to the CCC1 family.</text>
</comment>
<dbReference type="PANTHER" id="PTHR31851">
    <property type="entry name" value="FE(2+)/MN(2+) TRANSPORTER PCL1"/>
    <property type="match status" value="1"/>
</dbReference>
<accession>A0A9P9IQ68</accession>
<comment type="subcellular location">
    <subcellularLocation>
        <location evidence="1">Endomembrane system</location>
        <topology evidence="1">Multi-pass membrane protein</topology>
    </subcellularLocation>
</comment>
<feature type="transmembrane region" description="Helical" evidence="6">
    <location>
        <begin position="221"/>
        <end position="243"/>
    </location>
</feature>
<evidence type="ECO:0000256" key="5">
    <source>
        <dbReference type="ARBA" id="ARBA00023136"/>
    </source>
</evidence>
<evidence type="ECO:0000256" key="3">
    <source>
        <dbReference type="ARBA" id="ARBA00022692"/>
    </source>
</evidence>
<evidence type="ECO:0000313" key="7">
    <source>
        <dbReference type="EMBL" id="KAH7131028.1"/>
    </source>
</evidence>
<gene>
    <name evidence="7" type="ORF">EDB81DRAFT_905849</name>
</gene>
<proteinExistence type="inferred from homology"/>
<organism evidence="7 8">
    <name type="scientific">Dactylonectria macrodidyma</name>
    <dbReference type="NCBI Taxonomy" id="307937"/>
    <lineage>
        <taxon>Eukaryota</taxon>
        <taxon>Fungi</taxon>
        <taxon>Dikarya</taxon>
        <taxon>Ascomycota</taxon>
        <taxon>Pezizomycotina</taxon>
        <taxon>Sordariomycetes</taxon>
        <taxon>Hypocreomycetidae</taxon>
        <taxon>Hypocreales</taxon>
        <taxon>Nectriaceae</taxon>
        <taxon>Dactylonectria</taxon>
    </lineage>
</organism>
<protein>
    <submittedName>
        <fullName evidence="7">Ccc1 family</fullName>
    </submittedName>
</protein>
<dbReference type="Pfam" id="PF01988">
    <property type="entry name" value="VIT1"/>
    <property type="match status" value="1"/>
</dbReference>
<keyword evidence="3 6" id="KW-0812">Transmembrane</keyword>
<feature type="transmembrane region" description="Helical" evidence="6">
    <location>
        <begin position="61"/>
        <end position="83"/>
    </location>
</feature>
<evidence type="ECO:0000256" key="1">
    <source>
        <dbReference type="ARBA" id="ARBA00004127"/>
    </source>
</evidence>
<dbReference type="GO" id="GO:0012505">
    <property type="term" value="C:endomembrane system"/>
    <property type="evidence" value="ECO:0007669"/>
    <property type="project" value="UniProtKB-SubCell"/>
</dbReference>
<comment type="caution">
    <text evidence="7">The sequence shown here is derived from an EMBL/GenBank/DDBJ whole genome shotgun (WGS) entry which is preliminary data.</text>
</comment>